<evidence type="ECO:0000313" key="2">
    <source>
        <dbReference type="Proteomes" id="UP001152888"/>
    </source>
</evidence>
<dbReference type="OrthoDB" id="6771791at2759"/>
<sequence>MSIVLRYCYQKYIYQDFMGFVGYYSNFDEDRMDPKLTGQILAQTVNHFIKTTNMWAALVLIRVTYW</sequence>
<organism evidence="1 2">
    <name type="scientific">Acanthoscelides obtectus</name>
    <name type="common">Bean weevil</name>
    <name type="synonym">Bruchus obtectus</name>
    <dbReference type="NCBI Taxonomy" id="200917"/>
    <lineage>
        <taxon>Eukaryota</taxon>
        <taxon>Metazoa</taxon>
        <taxon>Ecdysozoa</taxon>
        <taxon>Arthropoda</taxon>
        <taxon>Hexapoda</taxon>
        <taxon>Insecta</taxon>
        <taxon>Pterygota</taxon>
        <taxon>Neoptera</taxon>
        <taxon>Endopterygota</taxon>
        <taxon>Coleoptera</taxon>
        <taxon>Polyphaga</taxon>
        <taxon>Cucujiformia</taxon>
        <taxon>Chrysomeloidea</taxon>
        <taxon>Chrysomelidae</taxon>
        <taxon>Bruchinae</taxon>
        <taxon>Bruchini</taxon>
        <taxon>Acanthoscelides</taxon>
    </lineage>
</organism>
<dbReference type="EMBL" id="CAKOFQ010007405">
    <property type="protein sequence ID" value="CAH2000360.1"/>
    <property type="molecule type" value="Genomic_DNA"/>
</dbReference>
<dbReference type="Proteomes" id="UP001152888">
    <property type="component" value="Unassembled WGS sequence"/>
</dbReference>
<proteinExistence type="predicted"/>
<keyword evidence="2" id="KW-1185">Reference proteome</keyword>
<dbReference type="AlphaFoldDB" id="A0A9P0LRE5"/>
<comment type="caution">
    <text evidence="1">The sequence shown here is derived from an EMBL/GenBank/DDBJ whole genome shotgun (WGS) entry which is preliminary data.</text>
</comment>
<reference evidence="1" key="1">
    <citation type="submission" date="2022-03" db="EMBL/GenBank/DDBJ databases">
        <authorList>
            <person name="Sayadi A."/>
        </authorList>
    </citation>
    <scope>NUCLEOTIDE SEQUENCE</scope>
</reference>
<protein>
    <submittedName>
        <fullName evidence="1">Uncharacterized protein</fullName>
    </submittedName>
</protein>
<evidence type="ECO:0000313" key="1">
    <source>
        <dbReference type="EMBL" id="CAH2000360.1"/>
    </source>
</evidence>
<gene>
    <name evidence="1" type="ORF">ACAOBT_LOCUS25528</name>
</gene>
<name>A0A9P0LRE5_ACAOB</name>
<accession>A0A9P0LRE5</accession>